<feature type="domain" description="BHLH" evidence="6">
    <location>
        <begin position="311"/>
        <end position="364"/>
    </location>
</feature>
<dbReference type="InterPro" id="IPR054502">
    <property type="entry name" value="bHLH-TF_ACT-like_plant"/>
</dbReference>
<comment type="caution">
    <text evidence="7">The sequence shown here is derived from an EMBL/GenBank/DDBJ whole genome shotgun (WGS) entry which is preliminary data.</text>
</comment>
<evidence type="ECO:0000256" key="4">
    <source>
        <dbReference type="ARBA" id="ARBA00023242"/>
    </source>
</evidence>
<dbReference type="InterPro" id="IPR036638">
    <property type="entry name" value="HLH_DNA-bd_sf"/>
</dbReference>
<dbReference type="PROSITE" id="PS50888">
    <property type="entry name" value="BHLH"/>
    <property type="match status" value="1"/>
</dbReference>
<evidence type="ECO:0000256" key="2">
    <source>
        <dbReference type="ARBA" id="ARBA00023015"/>
    </source>
</evidence>
<evidence type="ECO:0000256" key="5">
    <source>
        <dbReference type="SAM" id="MobiDB-lite"/>
    </source>
</evidence>
<dbReference type="InterPro" id="IPR051358">
    <property type="entry name" value="TF_AMS/ICE1/BHLH6-like"/>
</dbReference>
<reference evidence="8" key="1">
    <citation type="submission" date="2024-07" db="EMBL/GenBank/DDBJ databases">
        <title>Two chromosome-level genome assemblies of Korean endemic species Abeliophyllum distichum and Forsythia ovata (Oleaceae).</title>
        <authorList>
            <person name="Jang H."/>
        </authorList>
    </citation>
    <scope>NUCLEOTIDE SEQUENCE [LARGE SCALE GENOMIC DNA]</scope>
</reference>
<dbReference type="PANTHER" id="PTHR31945:SF129">
    <property type="entry name" value="TRANSCRIPTION FACTOR SCREAM2"/>
    <property type="match status" value="1"/>
</dbReference>
<keyword evidence="4" id="KW-0539">Nucleus</keyword>
<evidence type="ECO:0000313" key="7">
    <source>
        <dbReference type="EMBL" id="KAL2510375.1"/>
    </source>
</evidence>
<organism evidence="7 8">
    <name type="scientific">Forsythia ovata</name>
    <dbReference type="NCBI Taxonomy" id="205694"/>
    <lineage>
        <taxon>Eukaryota</taxon>
        <taxon>Viridiplantae</taxon>
        <taxon>Streptophyta</taxon>
        <taxon>Embryophyta</taxon>
        <taxon>Tracheophyta</taxon>
        <taxon>Spermatophyta</taxon>
        <taxon>Magnoliopsida</taxon>
        <taxon>eudicotyledons</taxon>
        <taxon>Gunneridae</taxon>
        <taxon>Pentapetalae</taxon>
        <taxon>asterids</taxon>
        <taxon>lamiids</taxon>
        <taxon>Lamiales</taxon>
        <taxon>Oleaceae</taxon>
        <taxon>Forsythieae</taxon>
        <taxon>Forsythia</taxon>
    </lineage>
</organism>
<gene>
    <name evidence="7" type="ORF">Fot_34022</name>
</gene>
<evidence type="ECO:0000313" key="8">
    <source>
        <dbReference type="Proteomes" id="UP001604277"/>
    </source>
</evidence>
<evidence type="ECO:0000259" key="6">
    <source>
        <dbReference type="PROSITE" id="PS50888"/>
    </source>
</evidence>
<feature type="region of interest" description="Disordered" evidence="5">
    <location>
        <begin position="297"/>
        <end position="322"/>
    </location>
</feature>
<comment type="subcellular location">
    <subcellularLocation>
        <location evidence="1">Nucleus</location>
    </subcellularLocation>
</comment>
<dbReference type="SMART" id="SM00353">
    <property type="entry name" value="HLH"/>
    <property type="match status" value="1"/>
</dbReference>
<dbReference type="InterPro" id="IPR011598">
    <property type="entry name" value="bHLH_dom"/>
</dbReference>
<dbReference type="SUPFAM" id="SSF47459">
    <property type="entry name" value="HLH, helix-loop-helix DNA-binding domain"/>
    <property type="match status" value="1"/>
</dbReference>
<dbReference type="GO" id="GO:0005634">
    <property type="term" value="C:nucleus"/>
    <property type="evidence" value="ECO:0007669"/>
    <property type="project" value="UniProtKB-SubCell"/>
</dbReference>
<dbReference type="Proteomes" id="UP001604277">
    <property type="component" value="Unassembled WGS sequence"/>
</dbReference>
<dbReference type="CDD" id="cd04873">
    <property type="entry name" value="ACT_UUR-ACR-like"/>
    <property type="match status" value="1"/>
</dbReference>
<name>A0ABD1TCC1_9LAMI</name>
<dbReference type="PANTHER" id="PTHR31945">
    <property type="entry name" value="TRANSCRIPTION FACTOR SCREAM2-RELATED"/>
    <property type="match status" value="1"/>
</dbReference>
<dbReference type="Pfam" id="PF22754">
    <property type="entry name" value="bHLH-TF_ACT-like_plant"/>
    <property type="match status" value="1"/>
</dbReference>
<protein>
    <submittedName>
        <fullName evidence="7">Transcription factor ICE1</fullName>
    </submittedName>
</protein>
<dbReference type="Pfam" id="PF00010">
    <property type="entry name" value="HLH"/>
    <property type="match status" value="1"/>
</dbReference>
<keyword evidence="3" id="KW-0804">Transcription</keyword>
<accession>A0ABD1TCC1</accession>
<keyword evidence="2" id="KW-0805">Transcription regulation</keyword>
<dbReference type="EMBL" id="JBFOLJ010000009">
    <property type="protein sequence ID" value="KAL2510375.1"/>
    <property type="molecule type" value="Genomic_DNA"/>
</dbReference>
<evidence type="ECO:0000256" key="3">
    <source>
        <dbReference type="ARBA" id="ARBA00023163"/>
    </source>
</evidence>
<evidence type="ECO:0000256" key="1">
    <source>
        <dbReference type="ARBA" id="ARBA00004123"/>
    </source>
</evidence>
<keyword evidence="8" id="KW-1185">Reference proteome</keyword>
<dbReference type="AlphaFoldDB" id="A0ABD1TCC1"/>
<dbReference type="Gene3D" id="4.10.280.10">
    <property type="entry name" value="Helix-loop-helix DNA-binding domain"/>
    <property type="match status" value="1"/>
</dbReference>
<sequence>MTSATSGIFSAFNNTLYDNDSNCWYVNDNNGDLSLDSHNSHNNHDSVTPSLDTYNLLETSVFHQMGPSSDSAGYGINLTDSIFPPKSDLPSLLSGVSKHPFDNSLDLMCNSGFLEPLHEGQILAFNSPILMEFNGSSSFDSGLSLTSQNSETRLLPFINDSGGAAIVTDSSPLDVDSYGNPSPLFLSRGKMSRTLDSLILVDSDLNLLQKRLAPHRNLGQDGDFEILNKESSQISVGLNLDKGKGLMTEEEMQRKNSGEANVDEINESGLLSDSEGPIENYKLVFSASNSIGISNWDSPMTDGDDKGKKGKPPAKNLMAERRRRKKLNDRLYILRSVVPKISKASVLADAVDYLKELLHRVKTLNDELESLTVASSLPPSTGLIQQPASLSPPPYHVRKETQMSLSIPTDQPPIVTIEGREENGFNIHMFCGCRPGLLLSTMRALDYLGIDVQQAVISCFNGFALDVIRAEKFDGSLQIQDDQIKAALLNMAAFHGLM</sequence>
<dbReference type="GO" id="GO:0080090">
    <property type="term" value="P:regulation of primary metabolic process"/>
    <property type="evidence" value="ECO:0007669"/>
    <property type="project" value="UniProtKB-ARBA"/>
</dbReference>
<proteinExistence type="predicted"/>